<reference evidence="2" key="1">
    <citation type="submission" date="2018-04" db="EMBL/GenBank/DDBJ databases">
        <title>Whole genome sequencing of Hypsizygus marmoreus.</title>
        <authorList>
            <person name="Choi I.-G."/>
            <person name="Min B."/>
            <person name="Kim J.-G."/>
            <person name="Kim S."/>
            <person name="Oh Y.-L."/>
            <person name="Kong W.-S."/>
            <person name="Park H."/>
            <person name="Jeong J."/>
            <person name="Song E.-S."/>
        </authorList>
    </citation>
    <scope>NUCLEOTIDE SEQUENCE [LARGE SCALE GENOMIC DNA]</scope>
    <source>
        <strain evidence="2">51987-8</strain>
    </source>
</reference>
<organism evidence="2 3">
    <name type="scientific">Hypsizygus marmoreus</name>
    <name type="common">White beech mushroom</name>
    <name type="synonym">Agaricus marmoreus</name>
    <dbReference type="NCBI Taxonomy" id="39966"/>
    <lineage>
        <taxon>Eukaryota</taxon>
        <taxon>Fungi</taxon>
        <taxon>Dikarya</taxon>
        <taxon>Basidiomycota</taxon>
        <taxon>Agaricomycotina</taxon>
        <taxon>Agaricomycetes</taxon>
        <taxon>Agaricomycetidae</taxon>
        <taxon>Agaricales</taxon>
        <taxon>Tricholomatineae</taxon>
        <taxon>Lyophyllaceae</taxon>
        <taxon>Hypsizygus</taxon>
    </lineage>
</organism>
<accession>A0A369K916</accession>
<dbReference type="AlphaFoldDB" id="A0A369K916"/>
<dbReference type="Proteomes" id="UP000076154">
    <property type="component" value="Unassembled WGS sequence"/>
</dbReference>
<gene>
    <name evidence="2" type="ORF">Hypma_013912</name>
</gene>
<dbReference type="InParanoid" id="A0A369K916"/>
<proteinExistence type="predicted"/>
<feature type="region of interest" description="Disordered" evidence="1">
    <location>
        <begin position="43"/>
        <end position="66"/>
    </location>
</feature>
<evidence type="ECO:0000313" key="3">
    <source>
        <dbReference type="Proteomes" id="UP000076154"/>
    </source>
</evidence>
<keyword evidence="3" id="KW-1185">Reference proteome</keyword>
<evidence type="ECO:0000313" key="2">
    <source>
        <dbReference type="EMBL" id="RDB30062.1"/>
    </source>
</evidence>
<name>A0A369K916_HYPMA</name>
<comment type="caution">
    <text evidence="2">The sequence shown here is derived from an EMBL/GenBank/DDBJ whole genome shotgun (WGS) entry which is preliminary data.</text>
</comment>
<feature type="compositionally biased region" description="Polar residues" evidence="1">
    <location>
        <begin position="43"/>
        <end position="59"/>
    </location>
</feature>
<protein>
    <submittedName>
        <fullName evidence="2">Uncharacterized protein</fullName>
    </submittedName>
</protein>
<evidence type="ECO:0000256" key="1">
    <source>
        <dbReference type="SAM" id="MobiDB-lite"/>
    </source>
</evidence>
<sequence length="66" mass="7588">MPRTANAFNFSKHRESCFQKRQVQPAFSSQMPSTHIDLASNLRQRNQEHSWQARQTPLMSATVAPC</sequence>
<dbReference type="EMBL" id="LUEZ02000009">
    <property type="protein sequence ID" value="RDB30062.1"/>
    <property type="molecule type" value="Genomic_DNA"/>
</dbReference>